<gene>
    <name evidence="3" type="ORF">GCM10022222_06740</name>
</gene>
<evidence type="ECO:0000313" key="3">
    <source>
        <dbReference type="EMBL" id="GAA3526397.1"/>
    </source>
</evidence>
<proteinExistence type="predicted"/>
<feature type="compositionally biased region" description="Gly residues" evidence="1">
    <location>
        <begin position="1"/>
        <end position="16"/>
    </location>
</feature>
<protein>
    <submittedName>
        <fullName evidence="3">Uncharacterized protein</fullName>
    </submittedName>
</protein>
<keyword evidence="2" id="KW-0812">Transmembrane</keyword>
<accession>A0ABP6V0J7</accession>
<name>A0ABP6V0J7_9PSEU</name>
<keyword evidence="2" id="KW-1133">Transmembrane helix</keyword>
<keyword evidence="2" id="KW-0472">Membrane</keyword>
<feature type="compositionally biased region" description="Pro residues" evidence="1">
    <location>
        <begin position="442"/>
        <end position="452"/>
    </location>
</feature>
<feature type="region of interest" description="Disordered" evidence="1">
    <location>
        <begin position="424"/>
        <end position="452"/>
    </location>
</feature>
<sequence>MAGQPGPGYPGGGVPGPHGRPGHYPPPGGRPSGPQWHAGPPPGAQWHAGAQWPAGAPFQPVSPQAPPPRKRRRLWLKLGLPLVLVVVLVGGFVVFLYGEAGGFRSAQEKDLNSGSATDPLEYGVNIAAGDTHQYATDVPGYTPGATPDAGQLAGVDPRQFYFAVLKRQGMVKVSEVIHASYLTEDLFRSTWPGGLVEHSVVDWQTRKFIKETQEVSSADGKLQHSETLRRCIEGNQEAQYTAADPAFGFPAKWETEPEDSHSCSRRMQPTWDVENVGTSDGVMPGGLTADELDRYLSYVDHVPGLLDVRKPTVFTGTDGKQYLRLDVRIVPQDGKVEDQDRQGVAFLNAGFAQTGKKPSDYPLIVGAGTNQGRHFQYYLDPQTLLPAYSAAVDTQPVKLDGTTDTGEDQNLVRTLYEYKYPHQLDPARTHSGGPTDVGYTAPPFPRPDLPDR</sequence>
<reference evidence="4" key="1">
    <citation type="journal article" date="2019" name="Int. J. Syst. Evol. Microbiol.">
        <title>The Global Catalogue of Microorganisms (GCM) 10K type strain sequencing project: providing services to taxonomists for standard genome sequencing and annotation.</title>
        <authorList>
            <consortium name="The Broad Institute Genomics Platform"/>
            <consortium name="The Broad Institute Genome Sequencing Center for Infectious Disease"/>
            <person name="Wu L."/>
            <person name="Ma J."/>
        </authorList>
    </citation>
    <scope>NUCLEOTIDE SEQUENCE [LARGE SCALE GENOMIC DNA]</scope>
    <source>
        <strain evidence="4">JCM 16898</strain>
    </source>
</reference>
<organism evidence="3 4">
    <name type="scientific">Amycolatopsis ultiminotia</name>
    <dbReference type="NCBI Taxonomy" id="543629"/>
    <lineage>
        <taxon>Bacteria</taxon>
        <taxon>Bacillati</taxon>
        <taxon>Actinomycetota</taxon>
        <taxon>Actinomycetes</taxon>
        <taxon>Pseudonocardiales</taxon>
        <taxon>Pseudonocardiaceae</taxon>
        <taxon>Amycolatopsis</taxon>
    </lineage>
</organism>
<keyword evidence="4" id="KW-1185">Reference proteome</keyword>
<evidence type="ECO:0000313" key="4">
    <source>
        <dbReference type="Proteomes" id="UP001500689"/>
    </source>
</evidence>
<evidence type="ECO:0000256" key="1">
    <source>
        <dbReference type="SAM" id="MobiDB-lite"/>
    </source>
</evidence>
<feature type="region of interest" description="Disordered" evidence="1">
    <location>
        <begin position="1"/>
        <end position="69"/>
    </location>
</feature>
<dbReference type="Proteomes" id="UP001500689">
    <property type="component" value="Unassembled WGS sequence"/>
</dbReference>
<evidence type="ECO:0000256" key="2">
    <source>
        <dbReference type="SAM" id="Phobius"/>
    </source>
</evidence>
<comment type="caution">
    <text evidence="3">The sequence shown here is derived from an EMBL/GenBank/DDBJ whole genome shotgun (WGS) entry which is preliminary data.</text>
</comment>
<feature type="transmembrane region" description="Helical" evidence="2">
    <location>
        <begin position="78"/>
        <end position="98"/>
    </location>
</feature>
<dbReference type="EMBL" id="BAAAZN010000001">
    <property type="protein sequence ID" value="GAA3526397.1"/>
    <property type="molecule type" value="Genomic_DNA"/>
</dbReference>